<keyword evidence="8" id="KW-1185">Reference proteome</keyword>
<protein>
    <recommendedName>
        <fullName evidence="6">HTH APSES-type domain-containing protein</fullName>
    </recommendedName>
</protein>
<dbReference type="Proteomes" id="UP001212841">
    <property type="component" value="Unassembled WGS sequence"/>
</dbReference>
<feature type="domain" description="HTH APSES-type" evidence="6">
    <location>
        <begin position="329"/>
        <end position="438"/>
    </location>
</feature>
<keyword evidence="2" id="KW-0805">Transcription regulation</keyword>
<evidence type="ECO:0000256" key="5">
    <source>
        <dbReference type="SAM" id="MobiDB-lite"/>
    </source>
</evidence>
<evidence type="ECO:0000256" key="4">
    <source>
        <dbReference type="ARBA" id="ARBA00023163"/>
    </source>
</evidence>
<dbReference type="AlphaFoldDB" id="A0AAD5SA22"/>
<evidence type="ECO:0000256" key="1">
    <source>
        <dbReference type="ARBA" id="ARBA00007247"/>
    </source>
</evidence>
<feature type="region of interest" description="Disordered" evidence="5">
    <location>
        <begin position="157"/>
        <end position="277"/>
    </location>
</feature>
<comment type="caution">
    <text evidence="7">The sequence shown here is derived from an EMBL/GenBank/DDBJ whole genome shotgun (WGS) entry which is preliminary data.</text>
</comment>
<feature type="compositionally biased region" description="Basic residues" evidence="5">
    <location>
        <begin position="162"/>
        <end position="172"/>
    </location>
</feature>
<dbReference type="InterPro" id="IPR029790">
    <property type="entry name" value="EFG1/Phd1/StuA"/>
</dbReference>
<dbReference type="PANTHER" id="PTHR47792:SF1">
    <property type="entry name" value="PROTEIN SOK2-RELATED"/>
    <property type="match status" value="1"/>
</dbReference>
<keyword evidence="3" id="KW-0238">DNA-binding</keyword>
<feature type="compositionally biased region" description="Basic and acidic residues" evidence="5">
    <location>
        <begin position="1"/>
        <end position="12"/>
    </location>
</feature>
<name>A0AAD5SA22_9FUNG</name>
<dbReference type="EMBL" id="JADGJD010000673">
    <property type="protein sequence ID" value="KAJ3049233.1"/>
    <property type="molecule type" value="Genomic_DNA"/>
</dbReference>
<feature type="non-terminal residue" evidence="7">
    <location>
        <position position="1"/>
    </location>
</feature>
<dbReference type="Gene3D" id="3.10.260.10">
    <property type="entry name" value="Transcription regulator HTH, APSES-type DNA-binding domain"/>
    <property type="match status" value="1"/>
</dbReference>
<feature type="compositionally biased region" description="Gly residues" evidence="5">
    <location>
        <begin position="488"/>
        <end position="497"/>
    </location>
</feature>
<dbReference type="GO" id="GO:0045944">
    <property type="term" value="P:positive regulation of transcription by RNA polymerase II"/>
    <property type="evidence" value="ECO:0007669"/>
    <property type="project" value="TreeGrafter"/>
</dbReference>
<dbReference type="PANTHER" id="PTHR47792">
    <property type="entry name" value="PROTEIN SOK2-RELATED"/>
    <property type="match status" value="1"/>
</dbReference>
<evidence type="ECO:0000313" key="8">
    <source>
        <dbReference type="Proteomes" id="UP001212841"/>
    </source>
</evidence>
<reference evidence="7" key="1">
    <citation type="submission" date="2020-05" db="EMBL/GenBank/DDBJ databases">
        <title>Phylogenomic resolution of chytrid fungi.</title>
        <authorList>
            <person name="Stajich J.E."/>
            <person name="Amses K."/>
            <person name="Simmons R."/>
            <person name="Seto K."/>
            <person name="Myers J."/>
            <person name="Bonds A."/>
            <person name="Quandt C.A."/>
            <person name="Barry K."/>
            <person name="Liu P."/>
            <person name="Grigoriev I."/>
            <person name="Longcore J.E."/>
            <person name="James T.Y."/>
        </authorList>
    </citation>
    <scope>NUCLEOTIDE SEQUENCE</scope>
    <source>
        <strain evidence="7">JEL0318</strain>
    </source>
</reference>
<dbReference type="GO" id="GO:0005634">
    <property type="term" value="C:nucleus"/>
    <property type="evidence" value="ECO:0007669"/>
    <property type="project" value="TreeGrafter"/>
</dbReference>
<feature type="compositionally biased region" description="Low complexity" evidence="5">
    <location>
        <begin position="213"/>
        <end position="277"/>
    </location>
</feature>
<feature type="region of interest" description="Disordered" evidence="5">
    <location>
        <begin position="1"/>
        <end position="79"/>
    </location>
</feature>
<organism evidence="7 8">
    <name type="scientific">Rhizophlyctis rosea</name>
    <dbReference type="NCBI Taxonomy" id="64517"/>
    <lineage>
        <taxon>Eukaryota</taxon>
        <taxon>Fungi</taxon>
        <taxon>Fungi incertae sedis</taxon>
        <taxon>Chytridiomycota</taxon>
        <taxon>Chytridiomycota incertae sedis</taxon>
        <taxon>Chytridiomycetes</taxon>
        <taxon>Rhizophlyctidales</taxon>
        <taxon>Rhizophlyctidaceae</taxon>
        <taxon>Rhizophlyctis</taxon>
    </lineage>
</organism>
<keyword evidence="4" id="KW-0804">Transcription</keyword>
<evidence type="ECO:0000256" key="3">
    <source>
        <dbReference type="ARBA" id="ARBA00023125"/>
    </source>
</evidence>
<sequence>MDDSTRIEDRPPTDSFQSPDSTDRPPSSDPTTTTSSSQTPTSALPSTPFTSTTPPTSSFHRSSFPDYSPSSISSYPPYPTSLGPLPGSFPYLPPYPPRSSRGAGLPFPSPRGMGGVGGYYGHGAGQWGLPSLSHASVPALGYGMGVGGMSGMEGGIHGGGRVGHHHHHHHHYGGGSEGLPCEVGGVRSLDDGEGGESPVLECGEKYVGPPPSKQAKTTPKQKPTLPKFSTAKPTLPTKPTSTTTKPPNKSPSSPTSSSSSPRPLPSSTAPTQSPQPITFETTITKTLWEDECTLVYQLELKPVDTLDSDKVVNANGGEYGGAGGVGAGGFHGIEGQGGAMGGVQAGTVLVVPTIVTRRVDNGMCNGTKLLNVANLTRGRRDGILKNERPREVVRHGAMHLKGVWIDLDRARALSQHHQIHPLLSPLLADNPDRFIGHVGRVTILAIPALPGGDVGPTPTSSTPSISSHNLHSTTTPTSETGPDEEGRSVGGMVGGDE</sequence>
<comment type="similarity">
    <text evidence="1">Belongs to the EFG1/PHD1/stuA family.</text>
</comment>
<evidence type="ECO:0000256" key="2">
    <source>
        <dbReference type="ARBA" id="ARBA00023015"/>
    </source>
</evidence>
<feature type="region of interest" description="Disordered" evidence="5">
    <location>
        <begin position="449"/>
        <end position="497"/>
    </location>
</feature>
<accession>A0AAD5SA22</accession>
<gene>
    <name evidence="7" type="ORF">HK097_009746</name>
</gene>
<dbReference type="InterPro" id="IPR018004">
    <property type="entry name" value="KilA/APSES_HTH"/>
</dbReference>
<proteinExistence type="inferred from homology"/>
<feature type="compositionally biased region" description="Low complexity" evidence="5">
    <location>
        <begin position="29"/>
        <end position="79"/>
    </location>
</feature>
<evidence type="ECO:0000259" key="6">
    <source>
        <dbReference type="PROSITE" id="PS51299"/>
    </source>
</evidence>
<dbReference type="InterPro" id="IPR036887">
    <property type="entry name" value="HTH_APSES_sf"/>
</dbReference>
<dbReference type="GO" id="GO:0043565">
    <property type="term" value="F:sequence-specific DNA binding"/>
    <property type="evidence" value="ECO:0007669"/>
    <property type="project" value="TreeGrafter"/>
</dbReference>
<dbReference type="InterPro" id="IPR003163">
    <property type="entry name" value="Tscrpt_reg_HTH_APSES-type"/>
</dbReference>
<dbReference type="PROSITE" id="PS51299">
    <property type="entry name" value="HTH_APSES"/>
    <property type="match status" value="1"/>
</dbReference>
<feature type="compositionally biased region" description="Polar residues" evidence="5">
    <location>
        <begin position="468"/>
        <end position="480"/>
    </location>
</feature>
<dbReference type="GO" id="GO:0003700">
    <property type="term" value="F:DNA-binding transcription factor activity"/>
    <property type="evidence" value="ECO:0007669"/>
    <property type="project" value="TreeGrafter"/>
</dbReference>
<feature type="compositionally biased region" description="Low complexity" evidence="5">
    <location>
        <begin position="456"/>
        <end position="467"/>
    </location>
</feature>
<dbReference type="SMART" id="SM01252">
    <property type="entry name" value="KilA-N"/>
    <property type="match status" value="1"/>
</dbReference>
<evidence type="ECO:0000313" key="7">
    <source>
        <dbReference type="EMBL" id="KAJ3049233.1"/>
    </source>
</evidence>
<dbReference type="SUPFAM" id="SSF54616">
    <property type="entry name" value="DNA-binding domain of Mlu1-box binding protein MBP1"/>
    <property type="match status" value="1"/>
</dbReference>